<evidence type="ECO:0000256" key="3">
    <source>
        <dbReference type="SAM" id="MobiDB-lite"/>
    </source>
</evidence>
<feature type="domain" description="K Homology" evidence="4">
    <location>
        <begin position="309"/>
        <end position="380"/>
    </location>
</feature>
<gene>
    <name evidence="5" type="ORF">N7G274_000893</name>
</gene>
<dbReference type="Gene3D" id="3.30.1370.10">
    <property type="entry name" value="K Homology domain, type 1"/>
    <property type="match status" value="3"/>
</dbReference>
<comment type="caution">
    <text evidence="5">The sequence shown here is derived from an EMBL/GenBank/DDBJ whole genome shotgun (WGS) entry which is preliminary data.</text>
</comment>
<protein>
    <recommendedName>
        <fullName evidence="4">K Homology domain-containing protein</fullName>
    </recommendedName>
</protein>
<name>A0ABR4ANS4_9LECA</name>
<feature type="domain" description="K Homology" evidence="4">
    <location>
        <begin position="408"/>
        <end position="476"/>
    </location>
</feature>
<proteinExistence type="predicted"/>
<accession>A0ABR4ANS4</accession>
<dbReference type="SMART" id="SM00322">
    <property type="entry name" value="KH"/>
    <property type="match status" value="3"/>
</dbReference>
<keyword evidence="2" id="KW-0694">RNA-binding</keyword>
<feature type="region of interest" description="Disordered" evidence="3">
    <location>
        <begin position="81"/>
        <end position="132"/>
    </location>
</feature>
<dbReference type="InterPro" id="IPR036612">
    <property type="entry name" value="KH_dom_type_1_sf"/>
</dbReference>
<keyword evidence="6" id="KW-1185">Reference proteome</keyword>
<evidence type="ECO:0000313" key="6">
    <source>
        <dbReference type="Proteomes" id="UP001590950"/>
    </source>
</evidence>
<dbReference type="Pfam" id="PF00013">
    <property type="entry name" value="KH_1"/>
    <property type="match status" value="3"/>
</dbReference>
<dbReference type="PROSITE" id="PS50084">
    <property type="entry name" value="KH_TYPE_1"/>
    <property type="match status" value="3"/>
</dbReference>
<evidence type="ECO:0000256" key="1">
    <source>
        <dbReference type="ARBA" id="ARBA00022737"/>
    </source>
</evidence>
<dbReference type="InterPro" id="IPR004087">
    <property type="entry name" value="KH_dom"/>
</dbReference>
<feature type="compositionally biased region" description="Low complexity" evidence="3">
    <location>
        <begin position="40"/>
        <end position="55"/>
    </location>
</feature>
<evidence type="ECO:0000313" key="5">
    <source>
        <dbReference type="EMBL" id="KAL2046875.1"/>
    </source>
</evidence>
<keyword evidence="1" id="KW-0677">Repeat</keyword>
<reference evidence="5 6" key="1">
    <citation type="submission" date="2024-09" db="EMBL/GenBank/DDBJ databases">
        <title>Rethinking Asexuality: The Enigmatic Case of Functional Sexual Genes in Lepraria (Stereocaulaceae).</title>
        <authorList>
            <person name="Doellman M."/>
            <person name="Sun Y."/>
            <person name="Barcenas-Pena A."/>
            <person name="Lumbsch H.T."/>
            <person name="Grewe F."/>
        </authorList>
    </citation>
    <scope>NUCLEOTIDE SEQUENCE [LARGE SCALE GENOMIC DNA]</scope>
    <source>
        <strain evidence="5 6">Mercado 3170</strain>
    </source>
</reference>
<feature type="region of interest" description="Disordered" evidence="3">
    <location>
        <begin position="159"/>
        <end position="180"/>
    </location>
</feature>
<dbReference type="EMBL" id="JBEFKJ010000003">
    <property type="protein sequence ID" value="KAL2046875.1"/>
    <property type="molecule type" value="Genomic_DNA"/>
</dbReference>
<dbReference type="InterPro" id="IPR004088">
    <property type="entry name" value="KH_dom_type_1"/>
</dbReference>
<feature type="region of interest" description="Disordered" evidence="3">
    <location>
        <begin position="17"/>
        <end position="66"/>
    </location>
</feature>
<dbReference type="PANTHER" id="PTHR10288">
    <property type="entry name" value="KH DOMAIN CONTAINING RNA BINDING PROTEIN"/>
    <property type="match status" value="1"/>
</dbReference>
<dbReference type="SUPFAM" id="SSF54791">
    <property type="entry name" value="Eukaryotic type KH-domain (KH-domain type I)"/>
    <property type="match status" value="3"/>
</dbReference>
<sequence>MSGQANVSEILRALGAASRPGGTLTQSAPPQQMLPLQYRPPSNSYLPSYPSAASPMGATPYPLPQPSYTGSIDLSNIKPVNSGSVSLAPTYDGRPTRATPTRDIDSRSAGRPYQRSRSRSPSPRMTQAFRDNYNPYREERREEYRRLNPVPFGREREFTADQRAPPPGSRFTPPLGRGFGGPEERLPMDRRMADENNVEVIPIDAGFVGLIIGRQGETMRRIEADTSTRVQFMTGPENSGPMRQCKITGSQHAREAAKAEIYRIIEENGNAVGPSLTGRAPPPPGRDMGIGNGAGVKQAGTGQPALRDNEEAMKIMVPNRTVGLIIGRGGETIRDLQERSACHVNIVGEEKSVNGLRPVNLIGTPSAAAIAKELIMEIVESDTKSLANQGGVPRDTAGLSQLRGADSDKINDRIIVPSEAVGMIIGKGGETIKAMQADTGCKINVSPGQEAEREIGLVGSRDAIERAKQAIMEKVHTV</sequence>
<dbReference type="Proteomes" id="UP001590950">
    <property type="component" value="Unassembled WGS sequence"/>
</dbReference>
<evidence type="ECO:0000256" key="2">
    <source>
        <dbReference type="PROSITE-ProRule" id="PRU00117"/>
    </source>
</evidence>
<dbReference type="CDD" id="cd00105">
    <property type="entry name" value="KH-I"/>
    <property type="match status" value="2"/>
</dbReference>
<organism evidence="5 6">
    <name type="scientific">Stereocaulon virgatum</name>
    <dbReference type="NCBI Taxonomy" id="373712"/>
    <lineage>
        <taxon>Eukaryota</taxon>
        <taxon>Fungi</taxon>
        <taxon>Dikarya</taxon>
        <taxon>Ascomycota</taxon>
        <taxon>Pezizomycotina</taxon>
        <taxon>Lecanoromycetes</taxon>
        <taxon>OSLEUM clade</taxon>
        <taxon>Lecanoromycetidae</taxon>
        <taxon>Lecanorales</taxon>
        <taxon>Lecanorineae</taxon>
        <taxon>Stereocaulaceae</taxon>
        <taxon>Stereocaulon</taxon>
    </lineage>
</organism>
<evidence type="ECO:0000259" key="4">
    <source>
        <dbReference type="SMART" id="SM00322"/>
    </source>
</evidence>
<feature type="domain" description="K Homology" evidence="4">
    <location>
        <begin position="195"/>
        <end position="266"/>
    </location>
</feature>